<dbReference type="GO" id="GO:0016567">
    <property type="term" value="P:protein ubiquitination"/>
    <property type="evidence" value="ECO:0007669"/>
    <property type="project" value="InterPro"/>
</dbReference>
<evidence type="ECO:0000256" key="13">
    <source>
        <dbReference type="ARBA" id="ARBA00024209"/>
    </source>
</evidence>
<evidence type="ECO:0000256" key="3">
    <source>
        <dbReference type="ARBA" id="ARBA00004906"/>
    </source>
</evidence>
<dbReference type="SUPFAM" id="SSF57850">
    <property type="entry name" value="RING/U-box"/>
    <property type="match status" value="1"/>
</dbReference>
<feature type="domain" description="RING-type" evidence="17">
    <location>
        <begin position="114"/>
        <end position="156"/>
    </location>
</feature>
<dbReference type="Gene3D" id="3.30.40.10">
    <property type="entry name" value="Zinc/RING finger domain, C3HC4 (zinc finger)"/>
    <property type="match status" value="1"/>
</dbReference>
<evidence type="ECO:0000256" key="2">
    <source>
        <dbReference type="ARBA" id="ARBA00004167"/>
    </source>
</evidence>
<keyword evidence="11 16" id="KW-1133">Transmembrane helix</keyword>
<sequence>MTLRSRFLGGINPPMLPKPSQPPPGKETPPVESQQLDSDFIVILAALLCALICVLGLVAVARCAWIRRISGSNAAVPPSSQAAANKGLKKKVLKSLPKVTYAANDDKIGKLSDCAICLSEFATGDEVRVLPQCGHGFHVACIDTWLGSHSSCPSCRQILVVTRCQKCGSLPEACSSSSSVAATRMGAESEPSYRQREDLINRFLP</sequence>
<keyword evidence="5" id="KW-0808">Transferase</keyword>
<keyword evidence="12 16" id="KW-0472">Membrane</keyword>
<keyword evidence="19" id="KW-1185">Reference proteome</keyword>
<evidence type="ECO:0000313" key="18">
    <source>
        <dbReference type="EMBL" id="CAI9758048.1"/>
    </source>
</evidence>
<evidence type="ECO:0000313" key="19">
    <source>
        <dbReference type="Proteomes" id="UP000834106"/>
    </source>
</evidence>
<evidence type="ECO:0000256" key="14">
    <source>
        <dbReference type="PROSITE-ProRule" id="PRU00175"/>
    </source>
</evidence>
<dbReference type="InterPro" id="IPR044602">
    <property type="entry name" value="ATL10/ATL72-79-like"/>
</dbReference>
<evidence type="ECO:0000256" key="1">
    <source>
        <dbReference type="ARBA" id="ARBA00000900"/>
    </source>
</evidence>
<evidence type="ECO:0000256" key="9">
    <source>
        <dbReference type="ARBA" id="ARBA00022786"/>
    </source>
</evidence>
<evidence type="ECO:0000256" key="7">
    <source>
        <dbReference type="ARBA" id="ARBA00022723"/>
    </source>
</evidence>
<dbReference type="EMBL" id="OU503038">
    <property type="protein sequence ID" value="CAI9758048.1"/>
    <property type="molecule type" value="Genomic_DNA"/>
</dbReference>
<dbReference type="PANTHER" id="PTHR46905:SF7">
    <property type="entry name" value="RING-H2 FINGER PROTEIN ATL78"/>
    <property type="match status" value="1"/>
</dbReference>
<evidence type="ECO:0000256" key="15">
    <source>
        <dbReference type="SAM" id="MobiDB-lite"/>
    </source>
</evidence>
<keyword evidence="9" id="KW-0833">Ubl conjugation pathway</keyword>
<comment type="subcellular location">
    <subcellularLocation>
        <location evidence="2">Membrane</location>
        <topology evidence="2">Single-pass membrane protein</topology>
    </subcellularLocation>
</comment>
<keyword evidence="10" id="KW-0862">Zinc</keyword>
<reference evidence="18" key="1">
    <citation type="submission" date="2023-05" db="EMBL/GenBank/DDBJ databases">
        <authorList>
            <person name="Huff M."/>
        </authorList>
    </citation>
    <scope>NUCLEOTIDE SEQUENCE</scope>
</reference>
<dbReference type="Pfam" id="PF13639">
    <property type="entry name" value="zf-RING_2"/>
    <property type="match status" value="1"/>
</dbReference>
<dbReference type="FunFam" id="3.30.40.10:FF:000187">
    <property type="entry name" value="E3 ubiquitin-protein ligase ATL6"/>
    <property type="match status" value="1"/>
</dbReference>
<dbReference type="SMART" id="SM00184">
    <property type="entry name" value="RING"/>
    <property type="match status" value="1"/>
</dbReference>
<evidence type="ECO:0000259" key="17">
    <source>
        <dbReference type="PROSITE" id="PS50089"/>
    </source>
</evidence>
<keyword evidence="6 16" id="KW-0812">Transmembrane</keyword>
<dbReference type="EC" id="2.3.2.27" evidence="4"/>
<evidence type="ECO:0000256" key="16">
    <source>
        <dbReference type="SAM" id="Phobius"/>
    </source>
</evidence>
<dbReference type="PROSITE" id="PS50089">
    <property type="entry name" value="ZF_RING_2"/>
    <property type="match status" value="1"/>
</dbReference>
<evidence type="ECO:0000256" key="10">
    <source>
        <dbReference type="ARBA" id="ARBA00022833"/>
    </source>
</evidence>
<dbReference type="PANTHER" id="PTHR46905">
    <property type="entry name" value="RING-H2 FINGER PROTEIN ATL78"/>
    <property type="match status" value="1"/>
</dbReference>
<comment type="similarity">
    <text evidence="13">Belongs to the RING-type zinc finger family. ATL subfamily.</text>
</comment>
<comment type="pathway">
    <text evidence="3">Protein modification; protein ubiquitination.</text>
</comment>
<proteinExistence type="inferred from homology"/>
<protein>
    <recommendedName>
        <fullName evidence="4">RING-type E3 ubiquitin transferase</fullName>
        <ecNumber evidence="4">2.3.2.27</ecNumber>
    </recommendedName>
</protein>
<dbReference type="AlphaFoldDB" id="A0AAD1YVF3"/>
<evidence type="ECO:0000256" key="6">
    <source>
        <dbReference type="ARBA" id="ARBA00022692"/>
    </source>
</evidence>
<feature type="region of interest" description="Disordered" evidence="15">
    <location>
        <begin position="1"/>
        <end position="32"/>
    </location>
</feature>
<dbReference type="InterPro" id="IPR013083">
    <property type="entry name" value="Znf_RING/FYVE/PHD"/>
</dbReference>
<dbReference type="CDD" id="cd16461">
    <property type="entry name" value="RING-H2_EL5-like"/>
    <property type="match status" value="1"/>
</dbReference>
<keyword evidence="7" id="KW-0479">Metal-binding</keyword>
<evidence type="ECO:0000256" key="11">
    <source>
        <dbReference type="ARBA" id="ARBA00022989"/>
    </source>
</evidence>
<keyword evidence="8 14" id="KW-0863">Zinc-finger</keyword>
<organism evidence="18 19">
    <name type="scientific">Fraxinus pennsylvanica</name>
    <dbReference type="NCBI Taxonomy" id="56036"/>
    <lineage>
        <taxon>Eukaryota</taxon>
        <taxon>Viridiplantae</taxon>
        <taxon>Streptophyta</taxon>
        <taxon>Embryophyta</taxon>
        <taxon>Tracheophyta</taxon>
        <taxon>Spermatophyta</taxon>
        <taxon>Magnoliopsida</taxon>
        <taxon>eudicotyledons</taxon>
        <taxon>Gunneridae</taxon>
        <taxon>Pentapetalae</taxon>
        <taxon>asterids</taxon>
        <taxon>lamiids</taxon>
        <taxon>Lamiales</taxon>
        <taxon>Oleaceae</taxon>
        <taxon>Oleeae</taxon>
        <taxon>Fraxinus</taxon>
    </lineage>
</organism>
<evidence type="ECO:0000256" key="8">
    <source>
        <dbReference type="ARBA" id="ARBA00022771"/>
    </source>
</evidence>
<comment type="catalytic activity">
    <reaction evidence="1">
        <text>S-ubiquitinyl-[E2 ubiquitin-conjugating enzyme]-L-cysteine + [acceptor protein]-L-lysine = [E2 ubiquitin-conjugating enzyme]-L-cysteine + N(6)-ubiquitinyl-[acceptor protein]-L-lysine.</text>
        <dbReference type="EC" id="2.3.2.27"/>
    </reaction>
</comment>
<evidence type="ECO:0000256" key="4">
    <source>
        <dbReference type="ARBA" id="ARBA00012483"/>
    </source>
</evidence>
<dbReference type="Proteomes" id="UP000834106">
    <property type="component" value="Chromosome 3"/>
</dbReference>
<dbReference type="InterPro" id="IPR001841">
    <property type="entry name" value="Znf_RING"/>
</dbReference>
<feature type="compositionally biased region" description="Pro residues" evidence="15">
    <location>
        <begin position="14"/>
        <end position="27"/>
    </location>
</feature>
<name>A0AAD1YVF3_9LAMI</name>
<dbReference type="GO" id="GO:0016020">
    <property type="term" value="C:membrane"/>
    <property type="evidence" value="ECO:0007669"/>
    <property type="project" value="UniProtKB-SubCell"/>
</dbReference>
<evidence type="ECO:0000256" key="5">
    <source>
        <dbReference type="ARBA" id="ARBA00022679"/>
    </source>
</evidence>
<gene>
    <name evidence="18" type="ORF">FPE_LOCUS5478</name>
</gene>
<dbReference type="GO" id="GO:0008270">
    <property type="term" value="F:zinc ion binding"/>
    <property type="evidence" value="ECO:0007669"/>
    <property type="project" value="UniProtKB-KW"/>
</dbReference>
<accession>A0AAD1YVF3</accession>
<evidence type="ECO:0000256" key="12">
    <source>
        <dbReference type="ARBA" id="ARBA00023136"/>
    </source>
</evidence>
<dbReference type="GO" id="GO:0061630">
    <property type="term" value="F:ubiquitin protein ligase activity"/>
    <property type="evidence" value="ECO:0007669"/>
    <property type="project" value="UniProtKB-EC"/>
</dbReference>
<feature type="transmembrane region" description="Helical" evidence="16">
    <location>
        <begin position="40"/>
        <end position="61"/>
    </location>
</feature>